<accession>A0A6V7TPD6</accession>
<proteinExistence type="predicted"/>
<dbReference type="Pfam" id="PF07993">
    <property type="entry name" value="NAD_binding_4"/>
    <property type="match status" value="1"/>
</dbReference>
<keyword evidence="1" id="KW-0596">Phosphopantetheine</keyword>
<comment type="caution">
    <text evidence="4">The sequence shown here is derived from an EMBL/GenBank/DDBJ whole genome shotgun (WGS) entry which is preliminary data.</text>
</comment>
<dbReference type="InterPro" id="IPR009081">
    <property type="entry name" value="PP-bd_ACP"/>
</dbReference>
<dbReference type="PANTHER" id="PTHR44845:SF6">
    <property type="entry name" value="BETA-ALANINE-ACTIVATING ENZYME"/>
    <property type="match status" value="1"/>
</dbReference>
<dbReference type="InterPro" id="IPR013120">
    <property type="entry name" value="FAR_NAD-bd"/>
</dbReference>
<dbReference type="AlphaFoldDB" id="A0A6V7TPD6"/>
<name>A0A6V7TPD6_MELEN</name>
<evidence type="ECO:0000256" key="1">
    <source>
        <dbReference type="ARBA" id="ARBA00022450"/>
    </source>
</evidence>
<evidence type="ECO:0000313" key="5">
    <source>
        <dbReference type="Proteomes" id="UP000580250"/>
    </source>
</evidence>
<dbReference type="InterPro" id="IPR036291">
    <property type="entry name" value="NAD(P)-bd_dom_sf"/>
</dbReference>
<dbReference type="Pfam" id="PF00550">
    <property type="entry name" value="PP-binding"/>
    <property type="match status" value="1"/>
</dbReference>
<keyword evidence="2" id="KW-0597">Phosphoprotein</keyword>
<gene>
    <name evidence="4" type="ORF">MENT_LOCUS2575</name>
</gene>
<feature type="domain" description="Carrier" evidence="3">
    <location>
        <begin position="41"/>
        <end position="120"/>
    </location>
</feature>
<evidence type="ECO:0000259" key="3">
    <source>
        <dbReference type="PROSITE" id="PS50075"/>
    </source>
</evidence>
<sequence length="257" mass="29003">MMPQYFIFMEKLPLLAASSKIDKKALPSVNFSRDVVEIDALPQTENEKELAKIWIEILHLGSSGHLDIQESFLIWEGIHSLLAARLLNAVNTRFGSHLGIRELFTAPTVYAMAKLLDGSQIERSSPEQIIDLEQQIEANDLKGDIMDLHLRAFWRATEWKKRFHAANVFLTGVTGFLGSHLLAQLLTSSKTKITCLIRESSNNSNETVEERLLSTMKRNGLFNEKIGEENFREQVRVVSGDIALVQFGLSDEILILP</sequence>
<dbReference type="SUPFAM" id="SSF47336">
    <property type="entry name" value="ACP-like"/>
    <property type="match status" value="1"/>
</dbReference>
<dbReference type="EMBL" id="CAJEWN010000008">
    <property type="protein sequence ID" value="CAD2129378.1"/>
    <property type="molecule type" value="Genomic_DNA"/>
</dbReference>
<dbReference type="Proteomes" id="UP000580250">
    <property type="component" value="Unassembled WGS sequence"/>
</dbReference>
<reference evidence="4 5" key="1">
    <citation type="submission" date="2020-08" db="EMBL/GenBank/DDBJ databases">
        <authorList>
            <person name="Koutsovoulos G."/>
            <person name="Danchin GJ E."/>
        </authorList>
    </citation>
    <scope>NUCLEOTIDE SEQUENCE [LARGE SCALE GENOMIC DNA]</scope>
</reference>
<dbReference type="InterPro" id="IPR036736">
    <property type="entry name" value="ACP-like_sf"/>
</dbReference>
<dbReference type="Gene3D" id="3.40.50.720">
    <property type="entry name" value="NAD(P)-binding Rossmann-like Domain"/>
    <property type="match status" value="1"/>
</dbReference>
<organism evidence="4 5">
    <name type="scientific">Meloidogyne enterolobii</name>
    <name type="common">Root-knot nematode worm</name>
    <name type="synonym">Meloidogyne mayaguensis</name>
    <dbReference type="NCBI Taxonomy" id="390850"/>
    <lineage>
        <taxon>Eukaryota</taxon>
        <taxon>Metazoa</taxon>
        <taxon>Ecdysozoa</taxon>
        <taxon>Nematoda</taxon>
        <taxon>Chromadorea</taxon>
        <taxon>Rhabditida</taxon>
        <taxon>Tylenchina</taxon>
        <taxon>Tylenchomorpha</taxon>
        <taxon>Tylenchoidea</taxon>
        <taxon>Meloidogynidae</taxon>
        <taxon>Meloidogyninae</taxon>
        <taxon>Meloidogyne</taxon>
    </lineage>
</organism>
<dbReference type="PANTHER" id="PTHR44845">
    <property type="entry name" value="CARRIER DOMAIN-CONTAINING PROTEIN"/>
    <property type="match status" value="1"/>
</dbReference>
<evidence type="ECO:0000256" key="2">
    <source>
        <dbReference type="ARBA" id="ARBA00022553"/>
    </source>
</evidence>
<dbReference type="SUPFAM" id="SSF51735">
    <property type="entry name" value="NAD(P)-binding Rossmann-fold domains"/>
    <property type="match status" value="1"/>
</dbReference>
<dbReference type="Gene3D" id="1.10.1200.10">
    <property type="entry name" value="ACP-like"/>
    <property type="match status" value="1"/>
</dbReference>
<dbReference type="PROSITE" id="PS50075">
    <property type="entry name" value="CARRIER"/>
    <property type="match status" value="1"/>
</dbReference>
<dbReference type="OrthoDB" id="5840142at2759"/>
<protein>
    <recommendedName>
        <fullName evidence="3">Carrier domain-containing protein</fullName>
    </recommendedName>
</protein>
<evidence type="ECO:0000313" key="4">
    <source>
        <dbReference type="EMBL" id="CAD2129378.1"/>
    </source>
</evidence>